<dbReference type="AlphaFoldDB" id="A0A0V1PTS0"/>
<dbReference type="EC" id="3.4.19.12" evidence="8"/>
<dbReference type="SUPFAM" id="SSF54001">
    <property type="entry name" value="Cysteine proteinases"/>
    <property type="match status" value="1"/>
</dbReference>
<dbReference type="PANTHER" id="PTHR10589">
    <property type="entry name" value="UBIQUITIN CARBOXYL-TERMINAL HYDROLASE"/>
    <property type="match status" value="1"/>
</dbReference>
<keyword evidence="11" id="KW-1185">Reference proteome</keyword>
<accession>A0A0V1PTS0</accession>
<dbReference type="GO" id="GO:0006511">
    <property type="term" value="P:ubiquitin-dependent protein catabolic process"/>
    <property type="evidence" value="ECO:0007669"/>
    <property type="project" value="UniProtKB-UniRule"/>
</dbReference>
<dbReference type="PRINTS" id="PR00707">
    <property type="entry name" value="UBCTHYDRLASE"/>
</dbReference>
<evidence type="ECO:0000256" key="1">
    <source>
        <dbReference type="ARBA" id="ARBA00000707"/>
    </source>
</evidence>
<evidence type="ECO:0000256" key="7">
    <source>
        <dbReference type="PROSITE-ProRule" id="PRU01393"/>
    </source>
</evidence>
<keyword evidence="3 7" id="KW-0645">Protease</keyword>
<evidence type="ECO:0000256" key="6">
    <source>
        <dbReference type="ARBA" id="ARBA00022807"/>
    </source>
</evidence>
<protein>
    <recommendedName>
        <fullName evidence="8">Ubiquitin carboxyl-terminal hydrolase</fullName>
        <ecNumber evidence="8">3.4.19.12</ecNumber>
    </recommendedName>
</protein>
<evidence type="ECO:0000313" key="10">
    <source>
        <dbReference type="EMBL" id="KRZ99435.1"/>
    </source>
</evidence>
<organism evidence="10 11">
    <name type="scientific">Debaryomyces fabryi</name>
    <dbReference type="NCBI Taxonomy" id="58627"/>
    <lineage>
        <taxon>Eukaryota</taxon>
        <taxon>Fungi</taxon>
        <taxon>Dikarya</taxon>
        <taxon>Ascomycota</taxon>
        <taxon>Saccharomycotina</taxon>
        <taxon>Pichiomycetes</taxon>
        <taxon>Debaryomycetaceae</taxon>
        <taxon>Debaryomyces</taxon>
    </lineage>
</organism>
<dbReference type="CDD" id="cd09616">
    <property type="entry name" value="Peptidase_C12_UCH_L1_L3"/>
    <property type="match status" value="1"/>
</dbReference>
<dbReference type="FunFam" id="3.40.532.10:FF:000006">
    <property type="entry name" value="Ubiquitin carboxyl-terminal hydrolase"/>
    <property type="match status" value="1"/>
</dbReference>
<dbReference type="GO" id="GO:0005737">
    <property type="term" value="C:cytoplasm"/>
    <property type="evidence" value="ECO:0007669"/>
    <property type="project" value="TreeGrafter"/>
</dbReference>
<reference evidence="10 11" key="1">
    <citation type="submission" date="2015-11" db="EMBL/GenBank/DDBJ databases">
        <title>The genome of Debaryomyces fabryi.</title>
        <authorList>
            <person name="Tafer H."/>
            <person name="Lopandic K."/>
        </authorList>
    </citation>
    <scope>NUCLEOTIDE SEQUENCE [LARGE SCALE GENOMIC DNA]</scope>
    <source>
        <strain evidence="10 11">CBS 789</strain>
    </source>
</reference>
<evidence type="ECO:0000256" key="4">
    <source>
        <dbReference type="ARBA" id="ARBA00022786"/>
    </source>
</evidence>
<feature type="active site" description="Proton donor" evidence="7">
    <location>
        <position position="172"/>
    </location>
</feature>
<proteinExistence type="inferred from homology"/>
<evidence type="ECO:0000256" key="8">
    <source>
        <dbReference type="RuleBase" id="RU361215"/>
    </source>
</evidence>
<evidence type="ECO:0000313" key="11">
    <source>
        <dbReference type="Proteomes" id="UP000054251"/>
    </source>
</evidence>
<evidence type="ECO:0000256" key="2">
    <source>
        <dbReference type="ARBA" id="ARBA00009326"/>
    </source>
</evidence>
<evidence type="ECO:0000259" key="9">
    <source>
        <dbReference type="PROSITE" id="PS52048"/>
    </source>
</evidence>
<name>A0A0V1PTS0_9ASCO</name>
<feature type="domain" description="UCH catalytic" evidence="9">
    <location>
        <begin position="6"/>
        <end position="238"/>
    </location>
</feature>
<dbReference type="OrthoDB" id="427186at2759"/>
<dbReference type="Gene3D" id="3.40.532.10">
    <property type="entry name" value="Peptidase C12, ubiquitin carboxyl-terminal hydrolase"/>
    <property type="match status" value="1"/>
</dbReference>
<dbReference type="InterPro" id="IPR038765">
    <property type="entry name" value="Papain-like_cys_pep_sf"/>
</dbReference>
<dbReference type="GO" id="GO:0004843">
    <property type="term" value="F:cysteine-type deubiquitinase activity"/>
    <property type="evidence" value="ECO:0007669"/>
    <property type="project" value="UniProtKB-UniRule"/>
</dbReference>
<feature type="site" description="Important for enzyme activity" evidence="7">
    <location>
        <position position="188"/>
    </location>
</feature>
<dbReference type="InterPro" id="IPR001578">
    <property type="entry name" value="Peptidase_C12_UCH"/>
</dbReference>
<comment type="catalytic activity">
    <reaction evidence="1 7 8">
        <text>Thiol-dependent hydrolysis of ester, thioester, amide, peptide and isopeptide bonds formed by the C-terminal Gly of ubiquitin (a 76-residue protein attached to proteins as an intracellular targeting signal).</text>
        <dbReference type="EC" id="3.4.19.12"/>
    </reaction>
</comment>
<feature type="site" description="Transition state stabilizer" evidence="7">
    <location>
        <position position="91"/>
    </location>
</feature>
<feature type="active site" description="Nucleophile" evidence="7">
    <location>
        <position position="97"/>
    </location>
</feature>
<dbReference type="PROSITE" id="PS52048">
    <property type="entry name" value="UCH_DOMAIN"/>
    <property type="match status" value="1"/>
</dbReference>
<dbReference type="GeneID" id="26841811"/>
<evidence type="ECO:0000256" key="5">
    <source>
        <dbReference type="ARBA" id="ARBA00022801"/>
    </source>
</evidence>
<dbReference type="Proteomes" id="UP000054251">
    <property type="component" value="Unassembled WGS sequence"/>
</dbReference>
<dbReference type="Pfam" id="PF01088">
    <property type="entry name" value="Peptidase_C12"/>
    <property type="match status" value="1"/>
</dbReference>
<keyword evidence="5 7" id="KW-0378">Hydrolase</keyword>
<dbReference type="GO" id="GO:0016579">
    <property type="term" value="P:protein deubiquitination"/>
    <property type="evidence" value="ECO:0007669"/>
    <property type="project" value="TreeGrafter"/>
</dbReference>
<dbReference type="InterPro" id="IPR036959">
    <property type="entry name" value="Peptidase_C12_UCH_sf"/>
</dbReference>
<dbReference type="RefSeq" id="XP_015465538.1">
    <property type="nucleotide sequence ID" value="XM_015613631.1"/>
</dbReference>
<dbReference type="EMBL" id="LMYN01000143">
    <property type="protein sequence ID" value="KRZ99435.1"/>
    <property type="molecule type" value="Genomic_DNA"/>
</dbReference>
<evidence type="ECO:0000256" key="3">
    <source>
        <dbReference type="ARBA" id="ARBA00022670"/>
    </source>
</evidence>
<dbReference type="PANTHER" id="PTHR10589:SF17">
    <property type="entry name" value="UBIQUITIN CARBOXYL-TERMINAL HYDROLASE"/>
    <property type="match status" value="1"/>
</dbReference>
<sequence length="241" mass="27294">MVDSKRVIPLESNPSIFNSLSNKLGLSPILQFHDVYSLTDSELLAFLPQPVYAIILLFPLTKNYEQYREQSDKGEHEYNNERFGDIKWFKQTIGNGCGLYALLHILANLPHDFIIDNLILNKCLLSQLSKDSSVKETANLVEQLERSIQLDSNYGTQGQTEAPDASESVDLHFITFVKGKDNHLYELDGRRAGPIDLGVSTKENHILDDTKLTEKIQFYMDNADDENKHNFAMMAIGPSLD</sequence>
<keyword evidence="6 7" id="KW-0788">Thiol protease</keyword>
<keyword evidence="4 7" id="KW-0833">Ubl conjugation pathway</keyword>
<comment type="similarity">
    <text evidence="2 7 8">Belongs to the peptidase C12 family.</text>
</comment>
<gene>
    <name evidence="10" type="ORF">AC631_04802</name>
</gene>
<comment type="caution">
    <text evidence="10">The sequence shown here is derived from an EMBL/GenBank/DDBJ whole genome shotgun (WGS) entry which is preliminary data.</text>
</comment>